<protein>
    <submittedName>
        <fullName evidence="1">Uncharacterized protein</fullName>
    </submittedName>
</protein>
<evidence type="ECO:0000313" key="2">
    <source>
        <dbReference type="Proteomes" id="UP000092574"/>
    </source>
</evidence>
<proteinExistence type="predicted"/>
<dbReference type="RefSeq" id="WP_065540653.1">
    <property type="nucleotide sequence ID" value="NZ_CP015405.2"/>
</dbReference>
<name>A0A1C7I773_9FIRM</name>
<dbReference type="KEGG" id="byl:A4V09_00675"/>
<gene>
    <name evidence="1" type="ORF">A4V09_00675</name>
</gene>
<dbReference type="AlphaFoldDB" id="A0A1C7I773"/>
<dbReference type="OrthoDB" id="2060951at2"/>
<evidence type="ECO:0000313" key="1">
    <source>
        <dbReference type="EMBL" id="ANU74419.1"/>
    </source>
</evidence>
<accession>A0A1C7I773</accession>
<dbReference type="EMBL" id="CP015405">
    <property type="protein sequence ID" value="ANU74419.1"/>
    <property type="molecule type" value="Genomic_DNA"/>
</dbReference>
<reference evidence="1" key="1">
    <citation type="submission" date="2017-04" db="EMBL/GenBank/DDBJ databases">
        <title>Complete Genome Sequences of Twelve Strains of a Stable Defined Moderately Diverse Mouse Microbiota 2 (sDMDMm2).</title>
        <authorList>
            <person name="Uchimura Y."/>
            <person name="Wyss M."/>
            <person name="Brugiroux S."/>
            <person name="Limenitakis J.P."/>
            <person name="Stecher B."/>
            <person name="McCoy K.D."/>
            <person name="Macpherson A.J."/>
        </authorList>
    </citation>
    <scope>NUCLEOTIDE SEQUENCE</scope>
    <source>
        <strain evidence="1">YL58</strain>
    </source>
</reference>
<keyword evidence="2" id="KW-1185">Reference proteome</keyword>
<organism evidence="1 2">
    <name type="scientific">Blautia pseudococcoides</name>
    <dbReference type="NCBI Taxonomy" id="1796616"/>
    <lineage>
        <taxon>Bacteria</taxon>
        <taxon>Bacillati</taxon>
        <taxon>Bacillota</taxon>
        <taxon>Clostridia</taxon>
        <taxon>Lachnospirales</taxon>
        <taxon>Lachnospiraceae</taxon>
        <taxon>Blautia</taxon>
    </lineage>
</organism>
<dbReference type="Proteomes" id="UP000092574">
    <property type="component" value="Chromosome"/>
</dbReference>
<sequence>MEFIAINLDDFHVNQKDAGTNASMIFIEAENITKAKGFVERNRPESPWAIVSKKIFDANIVTRQVYLNN</sequence>
<dbReference type="STRING" id="1796616.A4V09_00675"/>